<sequence>MGWNYPEISLEEMVKLIKGFVDILILASGYQSSGLPAHWDAQNIKKALQWGLFFENAFSHLSSSDVYMDSLKELDACLTEITSDPSFPQGLSCLSSTTLSKGRAFVSEHLIRALPLRDAHLWAFLRATIETDLTELREREHDFLNMYLNKLTLLDSSLDFVQQPTRDLITSSSDITQNMETDKSNGENFTKFAVDGLLKRQSAVSCISTVQRSLDILCSAIKCDSWINSDNSLMQEHLQQDSFSALMGSVDDMVDFVTWSHWKSRNLVYFLDMGTVRLVSGVSMIFSAPKFQRTQVFERLHISAEGRDDKLAEIIELLLLGCVASRWSNLIEHFMSISYNSLTISKQYHELCERVTHNFYSKEEMMNSKESCILEYLTGMLSGQLHQLWKLSPALLAASIPSWSPLFRLYFSEIETQFKGNSSTRCCSCSQDGKEHKNCELAERIWCLHIFHVCGSLLMLGGAIG</sequence>
<name>A0ACC1YX79_MELAZ</name>
<proteinExistence type="predicted"/>
<organism evidence="1 2">
    <name type="scientific">Melia azedarach</name>
    <name type="common">Chinaberry tree</name>
    <dbReference type="NCBI Taxonomy" id="155640"/>
    <lineage>
        <taxon>Eukaryota</taxon>
        <taxon>Viridiplantae</taxon>
        <taxon>Streptophyta</taxon>
        <taxon>Embryophyta</taxon>
        <taxon>Tracheophyta</taxon>
        <taxon>Spermatophyta</taxon>
        <taxon>Magnoliopsida</taxon>
        <taxon>eudicotyledons</taxon>
        <taxon>Gunneridae</taxon>
        <taxon>Pentapetalae</taxon>
        <taxon>rosids</taxon>
        <taxon>malvids</taxon>
        <taxon>Sapindales</taxon>
        <taxon>Meliaceae</taxon>
        <taxon>Melia</taxon>
    </lineage>
</organism>
<evidence type="ECO:0000313" key="2">
    <source>
        <dbReference type="Proteomes" id="UP001164539"/>
    </source>
</evidence>
<keyword evidence="2" id="KW-1185">Reference proteome</keyword>
<evidence type="ECO:0000313" key="1">
    <source>
        <dbReference type="EMBL" id="KAJ4728315.1"/>
    </source>
</evidence>
<gene>
    <name evidence="1" type="ORF">OWV82_001269</name>
</gene>
<protein>
    <submittedName>
        <fullName evidence="1">Fanconi anemia group F protein (FANCF)</fullName>
    </submittedName>
</protein>
<comment type="caution">
    <text evidence="1">The sequence shown here is derived from an EMBL/GenBank/DDBJ whole genome shotgun (WGS) entry which is preliminary data.</text>
</comment>
<dbReference type="EMBL" id="CM051394">
    <property type="protein sequence ID" value="KAJ4728315.1"/>
    <property type="molecule type" value="Genomic_DNA"/>
</dbReference>
<reference evidence="1 2" key="1">
    <citation type="journal article" date="2023" name="Science">
        <title>Complex scaffold remodeling in plant triterpene biosynthesis.</title>
        <authorList>
            <person name="De La Pena R."/>
            <person name="Hodgson H."/>
            <person name="Liu J.C."/>
            <person name="Stephenson M.J."/>
            <person name="Martin A.C."/>
            <person name="Owen C."/>
            <person name="Harkess A."/>
            <person name="Leebens-Mack J."/>
            <person name="Jimenez L.E."/>
            <person name="Osbourn A."/>
            <person name="Sattely E.S."/>
        </authorList>
    </citation>
    <scope>NUCLEOTIDE SEQUENCE [LARGE SCALE GENOMIC DNA]</scope>
    <source>
        <strain evidence="2">cv. JPN11</strain>
        <tissue evidence="1">Leaf</tissue>
    </source>
</reference>
<accession>A0ACC1YX79</accession>
<dbReference type="Proteomes" id="UP001164539">
    <property type="component" value="Chromosome 1"/>
</dbReference>